<feature type="compositionally biased region" description="Polar residues" evidence="1">
    <location>
        <begin position="27"/>
        <end position="40"/>
    </location>
</feature>
<protein>
    <submittedName>
        <fullName evidence="2">Uncharacterized protein</fullName>
    </submittedName>
</protein>
<gene>
    <name evidence="2" type="ORF">RDB_LOCUS9289</name>
</gene>
<organism evidence="2 3">
    <name type="scientific">Rhizoctonia solani</name>
    <dbReference type="NCBI Taxonomy" id="456999"/>
    <lineage>
        <taxon>Eukaryota</taxon>
        <taxon>Fungi</taxon>
        <taxon>Dikarya</taxon>
        <taxon>Basidiomycota</taxon>
        <taxon>Agaricomycotina</taxon>
        <taxon>Agaricomycetes</taxon>
        <taxon>Cantharellales</taxon>
        <taxon>Ceratobasidiaceae</taxon>
        <taxon>Rhizoctonia</taxon>
    </lineage>
</organism>
<dbReference type="EMBL" id="CAJMWZ010000508">
    <property type="protein sequence ID" value="CAE6420484.1"/>
    <property type="molecule type" value="Genomic_DNA"/>
</dbReference>
<name>A0A8H2X8R4_9AGAM</name>
<feature type="compositionally biased region" description="Polar residues" evidence="1">
    <location>
        <begin position="1"/>
        <end position="18"/>
    </location>
</feature>
<feature type="compositionally biased region" description="Polar residues" evidence="1">
    <location>
        <begin position="217"/>
        <end position="227"/>
    </location>
</feature>
<comment type="caution">
    <text evidence="2">The sequence shown here is derived from an EMBL/GenBank/DDBJ whole genome shotgun (WGS) entry which is preliminary data.</text>
</comment>
<reference evidence="2" key="1">
    <citation type="submission" date="2021-01" db="EMBL/GenBank/DDBJ databases">
        <authorList>
            <person name="Kaushik A."/>
        </authorList>
    </citation>
    <scope>NUCLEOTIDE SEQUENCE</scope>
    <source>
        <strain evidence="2">Type strain: AG8-Rh-89/</strain>
    </source>
</reference>
<dbReference type="AlphaFoldDB" id="A0A8H2X8R4"/>
<feature type="region of interest" description="Disordered" evidence="1">
    <location>
        <begin position="1"/>
        <end position="137"/>
    </location>
</feature>
<evidence type="ECO:0000256" key="1">
    <source>
        <dbReference type="SAM" id="MobiDB-lite"/>
    </source>
</evidence>
<feature type="compositionally biased region" description="Polar residues" evidence="1">
    <location>
        <begin position="59"/>
        <end position="84"/>
    </location>
</feature>
<evidence type="ECO:0000313" key="2">
    <source>
        <dbReference type="EMBL" id="CAE6420484.1"/>
    </source>
</evidence>
<sequence length="248" mass="27103">MQAQEQTPVEASQASNDTAHALAAANLMSSQASSISDFTQASNRRPRSASADPRARYNTPGSVPASSTRRGPKSRSSSIASNHTFPGESQLELAGHYSRPNTPTGPRPIPDPEDDNTLKRRQPSEAQTTVGSTPNTRTLRETVVDSIVAHPVEINVAVAGNIIYLIGHEMSRELKKIHETTPFDSSIKLDIVNNFIQETERLLAVIKADFNYMAVTPQSTQASQPPSKSWDDMEEYPREEPGPTPVWN</sequence>
<accession>A0A8H2X8R4</accession>
<proteinExistence type="predicted"/>
<feature type="compositionally biased region" description="Polar residues" evidence="1">
    <location>
        <begin position="124"/>
        <end position="137"/>
    </location>
</feature>
<dbReference type="Proteomes" id="UP000663850">
    <property type="component" value="Unassembled WGS sequence"/>
</dbReference>
<evidence type="ECO:0000313" key="3">
    <source>
        <dbReference type="Proteomes" id="UP000663850"/>
    </source>
</evidence>
<feature type="region of interest" description="Disordered" evidence="1">
    <location>
        <begin position="217"/>
        <end position="248"/>
    </location>
</feature>
<feature type="compositionally biased region" description="Basic and acidic residues" evidence="1">
    <location>
        <begin position="229"/>
        <end position="241"/>
    </location>
</feature>